<name>A0AAU9C8W0_9GAMM</name>
<dbReference type="Proteomes" id="UP001321825">
    <property type="component" value="Chromosome"/>
</dbReference>
<keyword evidence="1" id="KW-1133">Transmembrane helix</keyword>
<feature type="transmembrane region" description="Helical" evidence="1">
    <location>
        <begin position="17"/>
        <end position="36"/>
    </location>
</feature>
<evidence type="ECO:0000313" key="3">
    <source>
        <dbReference type="Proteomes" id="UP001321825"/>
    </source>
</evidence>
<dbReference type="EMBL" id="AP024714">
    <property type="protein sequence ID" value="BCX82454.1"/>
    <property type="molecule type" value="Genomic_DNA"/>
</dbReference>
<dbReference type="KEGG" id="mcau:MIT9_P2040"/>
<feature type="transmembrane region" description="Helical" evidence="1">
    <location>
        <begin position="42"/>
        <end position="60"/>
    </location>
</feature>
<organism evidence="2 3">
    <name type="scientific">Methylomarinovum caldicuralii</name>
    <dbReference type="NCBI Taxonomy" id="438856"/>
    <lineage>
        <taxon>Bacteria</taxon>
        <taxon>Pseudomonadati</taxon>
        <taxon>Pseudomonadota</taxon>
        <taxon>Gammaproteobacteria</taxon>
        <taxon>Methylococcales</taxon>
        <taxon>Methylothermaceae</taxon>
        <taxon>Methylomarinovum</taxon>
    </lineage>
</organism>
<protein>
    <submittedName>
        <fullName evidence="2">Uncharacterized protein</fullName>
    </submittedName>
</protein>
<dbReference type="RefSeq" id="WP_317704855.1">
    <property type="nucleotide sequence ID" value="NZ_AP024714.1"/>
</dbReference>
<accession>A0AAU9C8W0</accession>
<dbReference type="AlphaFoldDB" id="A0AAU9C8W0"/>
<keyword evidence="1" id="KW-0472">Membrane</keyword>
<sequence length="83" mass="9146">MNAISDIYKIKIRPEEFLAHPALTATFVVLFFGLTFARLPALLYMLMLALEVYIAMFFGGRFAQGDQGSEAGPVQGQPSEETS</sequence>
<keyword evidence="1" id="KW-0812">Transmembrane</keyword>
<evidence type="ECO:0000313" key="2">
    <source>
        <dbReference type="EMBL" id="BCX82454.1"/>
    </source>
</evidence>
<proteinExistence type="predicted"/>
<keyword evidence="3" id="KW-1185">Reference proteome</keyword>
<gene>
    <name evidence="2" type="ORF">MIT9_P2040</name>
</gene>
<evidence type="ECO:0000256" key="1">
    <source>
        <dbReference type="SAM" id="Phobius"/>
    </source>
</evidence>
<reference evidence="3" key="1">
    <citation type="journal article" date="2024" name="Int. J. Syst. Evol. Microbiol.">
        <title>Methylomarinovum tepidoasis sp. nov., a moderately thermophilic methanotroph of the family Methylothermaceae isolated from a deep-sea hydrothermal field.</title>
        <authorList>
            <person name="Hirayama H."/>
            <person name="Takaki Y."/>
            <person name="Abe M."/>
            <person name="Miyazaki M."/>
            <person name="Uematsu K."/>
            <person name="Matsui Y."/>
            <person name="Takai K."/>
        </authorList>
    </citation>
    <scope>NUCLEOTIDE SEQUENCE [LARGE SCALE GENOMIC DNA]</scope>
    <source>
        <strain evidence="3">IT-9</strain>
    </source>
</reference>